<evidence type="ECO:0000313" key="1">
    <source>
        <dbReference type="EMBL" id="KAK8853929.1"/>
    </source>
</evidence>
<dbReference type="PANTHER" id="PTHR19288:SF93">
    <property type="entry name" value="FI11325P-RELATED"/>
    <property type="match status" value="1"/>
</dbReference>
<sequence length="295" mass="33051">MKRVSIFLDLEGTIFDGVDFLPQFNDFIESISNRENVDLSIITNSPGFTSQDLQNKLAAHIINTNIKQKLKIIDTSKVVISNLLKLINDNQIHSIFALVPDCLFMDIKKELGNAINIYRPSDHEGIAEQIAENINLKSDVDAIIIGVDEENFSFCTISLAARYVIEKKAQFFVIGGDHQFRRGDTFIPGAYALATPVRTGAFVDPIILGKPNLNSLMANPEFNEIMKSSSSDNEIWVIGDNIETDIRFADEIKAKSILVLTGVAKKEDLLKPEYSMLNPTYVCKDLNEVFNKIFE</sequence>
<dbReference type="EMBL" id="JAPFFF010000021">
    <property type="protein sequence ID" value="KAK8853929.1"/>
    <property type="molecule type" value="Genomic_DNA"/>
</dbReference>
<evidence type="ECO:0000313" key="2">
    <source>
        <dbReference type="Proteomes" id="UP001470230"/>
    </source>
</evidence>
<comment type="caution">
    <text evidence="1">The sequence shown here is derived from an EMBL/GenBank/DDBJ whole genome shotgun (WGS) entry which is preliminary data.</text>
</comment>
<dbReference type="InterPro" id="IPR036412">
    <property type="entry name" value="HAD-like_sf"/>
</dbReference>
<dbReference type="Pfam" id="PF13242">
    <property type="entry name" value="Hydrolase_like"/>
    <property type="match status" value="1"/>
</dbReference>
<name>A0ABR2HWA1_9EUKA</name>
<reference evidence="1 2" key="1">
    <citation type="submission" date="2024-04" db="EMBL/GenBank/DDBJ databases">
        <title>Tritrichomonas musculus Genome.</title>
        <authorList>
            <person name="Alves-Ferreira E."/>
            <person name="Grigg M."/>
            <person name="Lorenzi H."/>
            <person name="Galac M."/>
        </authorList>
    </citation>
    <scope>NUCLEOTIDE SEQUENCE [LARGE SCALE GENOMIC DNA]</scope>
    <source>
        <strain evidence="1 2">EAF2021</strain>
    </source>
</reference>
<dbReference type="Gene3D" id="3.40.50.1000">
    <property type="entry name" value="HAD superfamily/HAD-like"/>
    <property type="match status" value="3"/>
</dbReference>
<accession>A0ABR2HWA1</accession>
<organism evidence="1 2">
    <name type="scientific">Tritrichomonas musculus</name>
    <dbReference type="NCBI Taxonomy" id="1915356"/>
    <lineage>
        <taxon>Eukaryota</taxon>
        <taxon>Metamonada</taxon>
        <taxon>Parabasalia</taxon>
        <taxon>Tritrichomonadida</taxon>
        <taxon>Tritrichomonadidae</taxon>
        <taxon>Tritrichomonas</taxon>
    </lineage>
</organism>
<dbReference type="PANTHER" id="PTHR19288">
    <property type="entry name" value="4-NITROPHENYLPHOSPHATASE-RELATED"/>
    <property type="match status" value="1"/>
</dbReference>
<dbReference type="InterPro" id="IPR023214">
    <property type="entry name" value="HAD_sf"/>
</dbReference>
<protein>
    <submittedName>
        <fullName evidence="1">p-nitrophenyl phosphatase</fullName>
    </submittedName>
</protein>
<dbReference type="SUPFAM" id="SSF56784">
    <property type="entry name" value="HAD-like"/>
    <property type="match status" value="1"/>
</dbReference>
<dbReference type="Proteomes" id="UP001470230">
    <property type="component" value="Unassembled WGS sequence"/>
</dbReference>
<gene>
    <name evidence="1" type="ORF">M9Y10_016476</name>
</gene>
<proteinExistence type="predicted"/>
<keyword evidence="2" id="KW-1185">Reference proteome</keyword>